<dbReference type="Gene3D" id="3.40.50.10320">
    <property type="entry name" value="LmbE-like"/>
    <property type="match status" value="1"/>
</dbReference>
<comment type="caution">
    <text evidence="4">The sequence shown here is derived from an EMBL/GenBank/DDBJ whole genome shotgun (WGS) entry which is preliminary data.</text>
</comment>
<gene>
    <name evidence="4" type="ORF">ACH407_22910</name>
</gene>
<reference evidence="4 5" key="1">
    <citation type="submission" date="2024-10" db="EMBL/GenBank/DDBJ databases">
        <title>The Natural Products Discovery Center: Release of the First 8490 Sequenced Strains for Exploring Actinobacteria Biosynthetic Diversity.</title>
        <authorList>
            <person name="Kalkreuter E."/>
            <person name="Kautsar S.A."/>
            <person name="Yang D."/>
            <person name="Bader C.D."/>
            <person name="Teijaro C.N."/>
            <person name="Fluegel L."/>
            <person name="Davis C.M."/>
            <person name="Simpson J.R."/>
            <person name="Lauterbach L."/>
            <person name="Steele A.D."/>
            <person name="Gui C."/>
            <person name="Meng S."/>
            <person name="Li G."/>
            <person name="Viehrig K."/>
            <person name="Ye F."/>
            <person name="Su P."/>
            <person name="Kiefer A.F."/>
            <person name="Nichols A."/>
            <person name="Cepeda A.J."/>
            <person name="Yan W."/>
            <person name="Fan B."/>
            <person name="Jiang Y."/>
            <person name="Adhikari A."/>
            <person name="Zheng C.-J."/>
            <person name="Schuster L."/>
            <person name="Cowan T.M."/>
            <person name="Smanski M.J."/>
            <person name="Chevrette M.G."/>
            <person name="De Carvalho L.P.S."/>
            <person name="Shen B."/>
        </authorList>
    </citation>
    <scope>NUCLEOTIDE SEQUENCE [LARGE SCALE GENOMIC DNA]</scope>
    <source>
        <strain evidence="4 5">NPDC020602</strain>
    </source>
</reference>
<dbReference type="Proteomes" id="UP001611339">
    <property type="component" value="Unassembled WGS sequence"/>
</dbReference>
<feature type="region of interest" description="Disordered" evidence="2">
    <location>
        <begin position="43"/>
        <end position="87"/>
    </location>
</feature>
<dbReference type="Pfam" id="PF02585">
    <property type="entry name" value="PIG-L"/>
    <property type="match status" value="1"/>
</dbReference>
<proteinExistence type="predicted"/>
<keyword evidence="5" id="KW-1185">Reference proteome</keyword>
<evidence type="ECO:0000256" key="2">
    <source>
        <dbReference type="SAM" id="MobiDB-lite"/>
    </source>
</evidence>
<dbReference type="InterPro" id="IPR024078">
    <property type="entry name" value="LmbE-like_dom_sf"/>
</dbReference>
<sequence length="706" mass="73446">MPVRRRLRPLPLPSRRRTAATAVTAALVGGAFAGLLTVTGAPQAAEDPSHGPAKVLPAEARGKAGKPGSDKPGSGPVKPPARGTGSPVSVMQVVAHPDDDLFFMNPDVSQSLHSGSPLAAVYLTAGESDGVNARPRDARAAAPDKAGYAEARQNGIRAAYAEMATGSRTSPWDRTAIPTAGGGWAELDTLRARPQIRLVWLQIREAGAINGDRPHSLHGLWDGRITSLESQRSAGTPVTADFAYTKEQVVATVTGLLERFRPTFVRMQDPSPGTYPKSGKFRDHQDHLYGARFVQAALARYAELPGHPHVGVQNYLGYPTSALPHTLDPETADAKLRTLKTYAWLDGVHDCGPDAGCGDLKVAARPAGRGWTQTVRYARGTSTSWVQRDPAGGLHAFSVLDGRLAAWRKPADAVVWQGPELLPGTGLDSGITSVTLPGGRIAVYGTRTTLGGDAAAYRREVVTTVQTAPGAGFGPWRSLGTPERNDAEGTSDISAPAVTVAPDGRATLVLRDSHHRLTAREQRPDGGWGPWRSLGGTEVYGDPVAATDAEGRGHVFASTPTTVLAWAEQGPGGPLAGPAATGLPPTTLALSASAAPDGDGVRLWFRKPASGDLRSADFSGTGPVSPVTELAGTGVAGFGPVSGGDGLLAVRSRTGFLATAAPHGRGGARPVWTLEKFLFSGAPDAGTDGVAAIGLDGHLHWTPSPH</sequence>
<dbReference type="PANTHER" id="PTHR12993:SF26">
    <property type="entry name" value="1D-MYO-INOSITOL 2-ACETAMIDO-2-DEOXY-ALPHA-D-GLUCOPYRANOSIDE DEACETYLASE"/>
    <property type="match status" value="1"/>
</dbReference>
<evidence type="ECO:0000259" key="3">
    <source>
        <dbReference type="Pfam" id="PF26607"/>
    </source>
</evidence>
<keyword evidence="1" id="KW-0862">Zinc</keyword>
<evidence type="ECO:0000256" key="1">
    <source>
        <dbReference type="ARBA" id="ARBA00022833"/>
    </source>
</evidence>
<dbReference type="RefSeq" id="WP_398710855.1">
    <property type="nucleotide sequence ID" value="NZ_JBIRUI010000010.1"/>
</dbReference>
<dbReference type="Pfam" id="PF26607">
    <property type="entry name" value="DUF8189"/>
    <property type="match status" value="1"/>
</dbReference>
<evidence type="ECO:0000313" key="5">
    <source>
        <dbReference type="Proteomes" id="UP001611339"/>
    </source>
</evidence>
<dbReference type="InterPro" id="IPR003737">
    <property type="entry name" value="GlcNAc_PI_deacetylase-related"/>
</dbReference>
<dbReference type="SUPFAM" id="SSF102588">
    <property type="entry name" value="LmbE-like"/>
    <property type="match status" value="1"/>
</dbReference>
<name>A0ABW7U9U9_9ACTN</name>
<dbReference type="InterPro" id="IPR058502">
    <property type="entry name" value="PLL-like_beta-prop"/>
</dbReference>
<feature type="compositionally biased region" description="Low complexity" evidence="2">
    <location>
        <begin position="66"/>
        <end position="76"/>
    </location>
</feature>
<protein>
    <submittedName>
        <fullName evidence="4">PIG-L family deacetylase</fullName>
    </submittedName>
</protein>
<feature type="domain" description="PLL-like beta propeller" evidence="3">
    <location>
        <begin position="464"/>
        <end position="564"/>
    </location>
</feature>
<dbReference type="SUPFAM" id="SSF89372">
    <property type="entry name" value="Fucose-specific lectin"/>
    <property type="match status" value="1"/>
</dbReference>
<organism evidence="4 5">
    <name type="scientific">Streptomyces litmocidini</name>
    <dbReference type="NCBI Taxonomy" id="67318"/>
    <lineage>
        <taxon>Bacteria</taxon>
        <taxon>Bacillati</taxon>
        <taxon>Actinomycetota</taxon>
        <taxon>Actinomycetes</taxon>
        <taxon>Kitasatosporales</taxon>
        <taxon>Streptomycetaceae</taxon>
        <taxon>Streptomyces</taxon>
    </lineage>
</organism>
<evidence type="ECO:0000313" key="4">
    <source>
        <dbReference type="EMBL" id="MFI1716409.1"/>
    </source>
</evidence>
<dbReference type="PANTHER" id="PTHR12993">
    <property type="entry name" value="N-ACETYLGLUCOSAMINYL-PHOSPHATIDYLINOSITOL DE-N-ACETYLASE-RELATED"/>
    <property type="match status" value="1"/>
</dbReference>
<dbReference type="EMBL" id="JBIRUI010000010">
    <property type="protein sequence ID" value="MFI1716409.1"/>
    <property type="molecule type" value="Genomic_DNA"/>
</dbReference>
<accession>A0ABW7U9U9</accession>